<protein>
    <submittedName>
        <fullName evidence="1">Uncharacterized protein</fullName>
    </submittedName>
</protein>
<accession>A0AC60A8W0</accession>
<gene>
    <name evidence="1" type="ORF">MRATA1EN22A_LOCUS27953</name>
</gene>
<proteinExistence type="predicted"/>
<evidence type="ECO:0000313" key="1">
    <source>
        <dbReference type="EMBL" id="CAN0569311.1"/>
    </source>
</evidence>
<organism evidence="1 2">
    <name type="scientific">Rangifer tarandus platyrhynchus</name>
    <name type="common">Svalbard reindeer</name>
    <dbReference type="NCBI Taxonomy" id="3082113"/>
    <lineage>
        <taxon>Eukaryota</taxon>
        <taxon>Metazoa</taxon>
        <taxon>Chordata</taxon>
        <taxon>Craniata</taxon>
        <taxon>Vertebrata</taxon>
        <taxon>Euteleostomi</taxon>
        <taxon>Mammalia</taxon>
        <taxon>Eutheria</taxon>
        <taxon>Laurasiatheria</taxon>
        <taxon>Artiodactyla</taxon>
        <taxon>Ruminantia</taxon>
        <taxon>Pecora</taxon>
        <taxon>Cervidae</taxon>
        <taxon>Odocoileinae</taxon>
        <taxon>Rangifer</taxon>
    </lineage>
</organism>
<reference evidence="1" key="1">
    <citation type="submission" date="2023-05" db="EMBL/GenBank/DDBJ databases">
        <authorList>
            <consortium name="ELIXIR-Norway"/>
        </authorList>
    </citation>
    <scope>NUCLEOTIDE SEQUENCE</scope>
</reference>
<evidence type="ECO:0000313" key="2">
    <source>
        <dbReference type="Proteomes" id="UP001162501"/>
    </source>
</evidence>
<dbReference type="Proteomes" id="UP001162501">
    <property type="component" value="Chromosome 9"/>
</dbReference>
<reference evidence="1" key="2">
    <citation type="submission" date="2025-03" db="EMBL/GenBank/DDBJ databases">
        <authorList>
            <consortium name="ELIXIR-Norway"/>
            <consortium name="Elixir Norway"/>
        </authorList>
    </citation>
    <scope>NUCLEOTIDE SEQUENCE</scope>
</reference>
<name>A0AC60A8W0_RANTA</name>
<sequence>MEFSAAERASGWHAKPGPDRGAGLRSTLTPPDLPLPVSTHPPPRLSFAGARGYTRPAEQHLNALLPWRSHGAQAVRPLGTIRLREVAGPKPPQSAEAGGDGEGPFSRSSSAPPLPRVSGQQGCCCQARGRKCARADPGSPLPAPLPLSPAACRQGCAPPPPRSRHSRSCHNIVKAPRSRSSAQPAARAGKAREAAGGLLSDE</sequence>
<dbReference type="EMBL" id="OX596093">
    <property type="protein sequence ID" value="CAN0569311.1"/>
    <property type="molecule type" value="Genomic_DNA"/>
</dbReference>